<gene>
    <name evidence="5" type="ORF">ANCDUO_00657</name>
</gene>
<dbReference type="Gene3D" id="1.20.1560.10">
    <property type="entry name" value="ABC transporter type 1, transmembrane domain"/>
    <property type="match status" value="1"/>
</dbReference>
<dbReference type="OrthoDB" id="5831279at2759"/>
<evidence type="ECO:0000256" key="2">
    <source>
        <dbReference type="ARBA" id="ARBA00022989"/>
    </source>
</evidence>
<evidence type="ECO:0000313" key="6">
    <source>
        <dbReference type="Proteomes" id="UP000054047"/>
    </source>
</evidence>
<dbReference type="GO" id="GO:0005524">
    <property type="term" value="F:ATP binding"/>
    <property type="evidence" value="ECO:0007669"/>
    <property type="project" value="InterPro"/>
</dbReference>
<dbReference type="GO" id="GO:0016020">
    <property type="term" value="C:membrane"/>
    <property type="evidence" value="ECO:0007669"/>
    <property type="project" value="InterPro"/>
</dbReference>
<name>A0A0C2H580_9BILA</name>
<keyword evidence="6" id="KW-1185">Reference proteome</keyword>
<evidence type="ECO:0000256" key="1">
    <source>
        <dbReference type="ARBA" id="ARBA00022692"/>
    </source>
</evidence>
<protein>
    <recommendedName>
        <fullName evidence="7">ABC transmembrane type-1 domain-containing protein</fullName>
    </recommendedName>
</protein>
<feature type="transmembrane region" description="Helical" evidence="4">
    <location>
        <begin position="6"/>
        <end position="27"/>
    </location>
</feature>
<proteinExistence type="predicted"/>
<keyword evidence="2 4" id="KW-1133">Transmembrane helix</keyword>
<evidence type="ECO:0008006" key="7">
    <source>
        <dbReference type="Google" id="ProtNLM"/>
    </source>
</evidence>
<evidence type="ECO:0000256" key="3">
    <source>
        <dbReference type="ARBA" id="ARBA00023136"/>
    </source>
</evidence>
<dbReference type="EMBL" id="KN726241">
    <property type="protein sequence ID" value="KIH69000.1"/>
    <property type="molecule type" value="Genomic_DNA"/>
</dbReference>
<evidence type="ECO:0000313" key="5">
    <source>
        <dbReference type="EMBL" id="KIH69000.1"/>
    </source>
</evidence>
<accession>A0A0C2H580</accession>
<keyword evidence="3 4" id="KW-0472">Membrane</keyword>
<organism evidence="5 6">
    <name type="scientific">Ancylostoma duodenale</name>
    <dbReference type="NCBI Taxonomy" id="51022"/>
    <lineage>
        <taxon>Eukaryota</taxon>
        <taxon>Metazoa</taxon>
        <taxon>Ecdysozoa</taxon>
        <taxon>Nematoda</taxon>
        <taxon>Chromadorea</taxon>
        <taxon>Rhabditida</taxon>
        <taxon>Rhabditina</taxon>
        <taxon>Rhabditomorpha</taxon>
        <taxon>Strongyloidea</taxon>
        <taxon>Ancylostomatidae</taxon>
        <taxon>Ancylostomatinae</taxon>
        <taxon>Ancylostoma</taxon>
    </lineage>
</organism>
<evidence type="ECO:0000256" key="4">
    <source>
        <dbReference type="SAM" id="Phobius"/>
    </source>
</evidence>
<dbReference type="InterPro" id="IPR036640">
    <property type="entry name" value="ABC1_TM_sf"/>
</dbReference>
<dbReference type="AlphaFoldDB" id="A0A0C2H580"/>
<keyword evidence="1 4" id="KW-0812">Transmembrane</keyword>
<reference evidence="5 6" key="1">
    <citation type="submission" date="2013-12" db="EMBL/GenBank/DDBJ databases">
        <title>Draft genome of the parsitic nematode Ancylostoma duodenale.</title>
        <authorList>
            <person name="Mitreva M."/>
        </authorList>
    </citation>
    <scope>NUCLEOTIDE SEQUENCE [LARGE SCALE GENOMIC DNA]</scope>
    <source>
        <strain evidence="5 6">Zhejiang</strain>
    </source>
</reference>
<sequence length="67" mass="7405">MGLTYLFVTLGCSAAPGVIIMVIFLPTNILGSIGVKKWQVGQMELKDERIKMIHEVLNGIKVCFLLI</sequence>
<dbReference type="Proteomes" id="UP000054047">
    <property type="component" value="Unassembled WGS sequence"/>
</dbReference>